<dbReference type="AlphaFoldDB" id="A0A401X697"/>
<name>A0A401X697_ACEPA</name>
<evidence type="ECO:0000256" key="1">
    <source>
        <dbReference type="SAM" id="MobiDB-lite"/>
    </source>
</evidence>
<dbReference type="EMBL" id="BDEV01000103">
    <property type="protein sequence ID" value="GCD63421.1"/>
    <property type="molecule type" value="Genomic_DNA"/>
</dbReference>
<evidence type="ECO:0000313" key="2">
    <source>
        <dbReference type="EMBL" id="GCD63421.1"/>
    </source>
</evidence>
<dbReference type="Proteomes" id="UP000287385">
    <property type="component" value="Unassembled WGS sequence"/>
</dbReference>
<organism evidence="2 3">
    <name type="scientific">Acetobacter pasteurianus NBRC 3278</name>
    <dbReference type="NCBI Taxonomy" id="1226660"/>
    <lineage>
        <taxon>Bacteria</taxon>
        <taxon>Pseudomonadati</taxon>
        <taxon>Pseudomonadota</taxon>
        <taxon>Alphaproteobacteria</taxon>
        <taxon>Acetobacterales</taxon>
        <taxon>Acetobacteraceae</taxon>
        <taxon>Acetobacter</taxon>
    </lineage>
</organism>
<evidence type="ECO:0000313" key="3">
    <source>
        <dbReference type="Proteomes" id="UP000287385"/>
    </source>
</evidence>
<sequence>MCGPASPKEIRCRHDRSDRWGDDAIWRETVTLAFWETGPVRWSFLPSPMLRPLFTRSWAGLPVRCDRPPLPAQAHPVRAGRMIPRSLPAVPALSPMGLARAFHPHGPSPQTHGAAIELRPAGSPGGDFQGAGERAYRHQVRRNWGARRHCGSDVRLHVS</sequence>
<feature type="region of interest" description="Disordered" evidence="1">
    <location>
        <begin position="107"/>
        <end position="130"/>
    </location>
</feature>
<reference evidence="2 3" key="1">
    <citation type="submission" date="2016-06" db="EMBL/GenBank/DDBJ databases">
        <title>Acetobacter pasteurianus NBRC 3278 whole genome sequencing project.</title>
        <authorList>
            <person name="Matsutani M."/>
            <person name="Shiwa Y."/>
            <person name="Okamoto-Kainuma A."/>
            <person name="Ishikawa M."/>
            <person name="Koizumi Y."/>
            <person name="Yoshikawa H."/>
            <person name="Yakushi T."/>
            <person name="Matsushita K."/>
        </authorList>
    </citation>
    <scope>NUCLEOTIDE SEQUENCE [LARGE SCALE GENOMIC DNA]</scope>
    <source>
        <strain evidence="2 3">NBRC 3278</strain>
    </source>
</reference>
<proteinExistence type="predicted"/>
<keyword evidence="3" id="KW-1185">Reference proteome</keyword>
<protein>
    <submittedName>
        <fullName evidence="2">Uncharacterized protein</fullName>
    </submittedName>
</protein>
<accession>A0A401X697</accession>
<gene>
    <name evidence="2" type="ORF">NBRC3278_2514</name>
</gene>
<comment type="caution">
    <text evidence="2">The sequence shown here is derived from an EMBL/GenBank/DDBJ whole genome shotgun (WGS) entry which is preliminary data.</text>
</comment>